<name>A0A8S5VE25_9CAUD</name>
<accession>A0A8S5VE25</accession>
<organism evidence="1">
    <name type="scientific">Siphoviridae sp. ctGa111</name>
    <dbReference type="NCBI Taxonomy" id="2825413"/>
    <lineage>
        <taxon>Viruses</taxon>
        <taxon>Duplodnaviria</taxon>
        <taxon>Heunggongvirae</taxon>
        <taxon>Uroviricota</taxon>
        <taxon>Caudoviricetes</taxon>
    </lineage>
</organism>
<proteinExistence type="predicted"/>
<reference evidence="1" key="1">
    <citation type="journal article" date="2021" name="Proc. Natl. Acad. Sci. U.S.A.">
        <title>A Catalog of Tens of Thousands of Viruses from Human Metagenomes Reveals Hidden Associations with Chronic Diseases.</title>
        <authorList>
            <person name="Tisza M.J."/>
            <person name="Buck C.B."/>
        </authorList>
    </citation>
    <scope>NUCLEOTIDE SEQUENCE</scope>
    <source>
        <strain evidence="1">CtGa111</strain>
    </source>
</reference>
<sequence length="62" mass="7291">MIKNTNPLKRSALAVFLYRGKQVCSYLLRNSNLGDKERMAELLARRYMTEPENIVVDIEFRD</sequence>
<dbReference type="EMBL" id="BK016245">
    <property type="protein sequence ID" value="DAG04887.1"/>
    <property type="molecule type" value="Genomic_DNA"/>
</dbReference>
<protein>
    <submittedName>
        <fullName evidence="1">Uncharacterized protein</fullName>
    </submittedName>
</protein>
<evidence type="ECO:0000313" key="1">
    <source>
        <dbReference type="EMBL" id="DAG04887.1"/>
    </source>
</evidence>